<dbReference type="EMBL" id="JACHMY010000001">
    <property type="protein sequence ID" value="MBB5833440.1"/>
    <property type="molecule type" value="Genomic_DNA"/>
</dbReference>
<evidence type="ECO:0000313" key="1">
    <source>
        <dbReference type="EMBL" id="MBB5833440.1"/>
    </source>
</evidence>
<sequence length="126" mass="13929">MTTFTLKYDEVRTAMLELAAERPDFNYHESDDFKQVQHCVYVNPKTKAPSCLVAAVVDRVHGPEALALLADAEDVHPDSFGVGGQGWPRELEIPEGRTAGLLSVGQDLQDQGYTWGYAVAEATRDY</sequence>
<dbReference type="Proteomes" id="UP000549971">
    <property type="component" value="Unassembled WGS sequence"/>
</dbReference>
<organism evidence="1 2">
    <name type="scientific">Kribbella italica</name>
    <dbReference type="NCBI Taxonomy" id="1540520"/>
    <lineage>
        <taxon>Bacteria</taxon>
        <taxon>Bacillati</taxon>
        <taxon>Actinomycetota</taxon>
        <taxon>Actinomycetes</taxon>
        <taxon>Propionibacteriales</taxon>
        <taxon>Kribbellaceae</taxon>
        <taxon>Kribbella</taxon>
    </lineage>
</organism>
<proteinExistence type="predicted"/>
<protein>
    <submittedName>
        <fullName evidence="1">Uncharacterized protein</fullName>
    </submittedName>
</protein>
<name>A0A7W9J1J6_9ACTN</name>
<dbReference type="AlphaFoldDB" id="A0A7W9J1J6"/>
<comment type="caution">
    <text evidence="1">The sequence shown here is derived from an EMBL/GenBank/DDBJ whole genome shotgun (WGS) entry which is preliminary data.</text>
</comment>
<dbReference type="RefSeq" id="WP_184793328.1">
    <property type="nucleotide sequence ID" value="NZ_JACHMY010000001.1"/>
</dbReference>
<gene>
    <name evidence="1" type="ORF">HDA39_000174</name>
</gene>
<reference evidence="1 2" key="1">
    <citation type="submission" date="2020-08" db="EMBL/GenBank/DDBJ databases">
        <title>Sequencing the genomes of 1000 actinobacteria strains.</title>
        <authorList>
            <person name="Klenk H.-P."/>
        </authorList>
    </citation>
    <scope>NUCLEOTIDE SEQUENCE [LARGE SCALE GENOMIC DNA]</scope>
    <source>
        <strain evidence="1 2">DSM 28967</strain>
    </source>
</reference>
<keyword evidence="2" id="KW-1185">Reference proteome</keyword>
<evidence type="ECO:0000313" key="2">
    <source>
        <dbReference type="Proteomes" id="UP000549971"/>
    </source>
</evidence>
<accession>A0A7W9J1J6</accession>